<accession>A0A438JJK4</accession>
<evidence type="ECO:0000313" key="1">
    <source>
        <dbReference type="EMBL" id="RVX09135.1"/>
    </source>
</evidence>
<dbReference type="AlphaFoldDB" id="A0A438JJK4"/>
<dbReference type="Proteomes" id="UP000288805">
    <property type="component" value="Unassembled WGS sequence"/>
</dbReference>
<dbReference type="EMBL" id="QGNW01000039">
    <property type="protein sequence ID" value="RVX09135.1"/>
    <property type="molecule type" value="Genomic_DNA"/>
</dbReference>
<proteinExistence type="predicted"/>
<reference evidence="1 2" key="1">
    <citation type="journal article" date="2018" name="PLoS Genet.">
        <title>Population sequencing reveals clonal diversity and ancestral inbreeding in the grapevine cultivar Chardonnay.</title>
        <authorList>
            <person name="Roach M.J."/>
            <person name="Johnson D.L."/>
            <person name="Bohlmann J."/>
            <person name="van Vuuren H.J."/>
            <person name="Jones S.J."/>
            <person name="Pretorius I.S."/>
            <person name="Schmidt S.A."/>
            <person name="Borneman A.R."/>
        </authorList>
    </citation>
    <scope>NUCLEOTIDE SEQUENCE [LARGE SCALE GENOMIC DNA]</scope>
    <source>
        <strain evidence="2">cv. Chardonnay</strain>
        <tissue evidence="1">Leaf</tissue>
    </source>
</reference>
<gene>
    <name evidence="1" type="ORF">CK203_013751</name>
</gene>
<evidence type="ECO:0000313" key="2">
    <source>
        <dbReference type="Proteomes" id="UP000288805"/>
    </source>
</evidence>
<sequence length="271" mass="30458">MDVSLESKSLPSVGYSRKSYLEVTSQGLARGKLVHFHGWKSLALPSVGPAKTTKLCILALGTFPGNLSSKELEGCEVGFHLEVPSFPLAVYVGHLQEEIHPTVQKGCGITLQQKGDFAALCKMLPSARSDWLAMAATSSFQLRIAHRLKQWIVNFLSFEMGEGIKKCKNPFCFENMRLLSDGFKELVCAWWTGYSVIESTNHCLAEKLKALKKDLRRWNKEVFGHVSAKKSEALSQIRFWDSKESLNPLSFEEAEARLGNLEKYKKRVLME</sequence>
<organism evidence="1 2">
    <name type="scientific">Vitis vinifera</name>
    <name type="common">Grape</name>
    <dbReference type="NCBI Taxonomy" id="29760"/>
    <lineage>
        <taxon>Eukaryota</taxon>
        <taxon>Viridiplantae</taxon>
        <taxon>Streptophyta</taxon>
        <taxon>Embryophyta</taxon>
        <taxon>Tracheophyta</taxon>
        <taxon>Spermatophyta</taxon>
        <taxon>Magnoliopsida</taxon>
        <taxon>eudicotyledons</taxon>
        <taxon>Gunneridae</taxon>
        <taxon>Pentapetalae</taxon>
        <taxon>rosids</taxon>
        <taxon>Vitales</taxon>
        <taxon>Vitaceae</taxon>
        <taxon>Viteae</taxon>
        <taxon>Vitis</taxon>
    </lineage>
</organism>
<comment type="caution">
    <text evidence="1">The sequence shown here is derived from an EMBL/GenBank/DDBJ whole genome shotgun (WGS) entry which is preliminary data.</text>
</comment>
<protein>
    <submittedName>
        <fullName evidence="1">Uncharacterized protein</fullName>
    </submittedName>
</protein>
<name>A0A438JJK4_VITVI</name>